<dbReference type="OrthoDB" id="3625154at2"/>
<keyword evidence="2" id="KW-0472">Membrane</keyword>
<feature type="domain" description="DUF4333" evidence="3">
    <location>
        <begin position="101"/>
        <end position="183"/>
    </location>
</feature>
<feature type="compositionally biased region" description="Pro residues" evidence="1">
    <location>
        <begin position="21"/>
        <end position="54"/>
    </location>
</feature>
<name>A0A448I5W8_MYCCI</name>
<gene>
    <name evidence="4" type="ORF">NCTC10485_02211</name>
</gene>
<dbReference type="Proteomes" id="UP000282551">
    <property type="component" value="Chromosome"/>
</dbReference>
<evidence type="ECO:0000256" key="1">
    <source>
        <dbReference type="SAM" id="MobiDB-lite"/>
    </source>
</evidence>
<feature type="transmembrane region" description="Helical" evidence="2">
    <location>
        <begin position="89"/>
        <end position="108"/>
    </location>
</feature>
<dbReference type="RefSeq" id="WP_126333784.1">
    <property type="nucleotide sequence ID" value="NZ_AP022604.1"/>
</dbReference>
<evidence type="ECO:0000259" key="3">
    <source>
        <dbReference type="Pfam" id="PF14230"/>
    </source>
</evidence>
<evidence type="ECO:0000313" key="4">
    <source>
        <dbReference type="EMBL" id="VEG47919.1"/>
    </source>
</evidence>
<reference evidence="4 5" key="1">
    <citation type="submission" date="2018-12" db="EMBL/GenBank/DDBJ databases">
        <authorList>
            <consortium name="Pathogen Informatics"/>
        </authorList>
    </citation>
    <scope>NUCLEOTIDE SEQUENCE [LARGE SCALE GENOMIC DNA]</scope>
    <source>
        <strain evidence="4 5">NCTC10485</strain>
    </source>
</reference>
<feature type="compositionally biased region" description="Low complexity" evidence="1">
    <location>
        <begin position="55"/>
        <end position="65"/>
    </location>
</feature>
<protein>
    <submittedName>
        <fullName evidence="4">Conserved membrane protein of uncharacterized function</fullName>
    </submittedName>
</protein>
<evidence type="ECO:0000256" key="2">
    <source>
        <dbReference type="SAM" id="Phobius"/>
    </source>
</evidence>
<evidence type="ECO:0000313" key="5">
    <source>
        <dbReference type="Proteomes" id="UP000282551"/>
    </source>
</evidence>
<keyword evidence="2" id="KW-0812">Transmembrane</keyword>
<keyword evidence="5" id="KW-1185">Reference proteome</keyword>
<keyword evidence="2" id="KW-1133">Transmembrane helix</keyword>
<proteinExistence type="predicted"/>
<dbReference type="Pfam" id="PF14230">
    <property type="entry name" value="DUF4333"/>
    <property type="match status" value="1"/>
</dbReference>
<accession>A0A448I5W8</accession>
<dbReference type="AlphaFoldDB" id="A0A448I5W8"/>
<dbReference type="InterPro" id="IPR025637">
    <property type="entry name" value="DUF4333"/>
</dbReference>
<dbReference type="EMBL" id="LR134355">
    <property type="protein sequence ID" value="VEG47919.1"/>
    <property type="molecule type" value="Genomic_DNA"/>
</dbReference>
<feature type="region of interest" description="Disordered" evidence="1">
    <location>
        <begin position="1"/>
        <end position="84"/>
    </location>
</feature>
<organism evidence="4 5">
    <name type="scientific">Mycolicibacterium chitae</name>
    <name type="common">Mycobacterium chitae</name>
    <dbReference type="NCBI Taxonomy" id="1792"/>
    <lineage>
        <taxon>Bacteria</taxon>
        <taxon>Bacillati</taxon>
        <taxon>Actinomycetota</taxon>
        <taxon>Actinomycetes</taxon>
        <taxon>Mycobacteriales</taxon>
        <taxon>Mycobacteriaceae</taxon>
        <taxon>Mycolicibacterium</taxon>
    </lineage>
</organism>
<sequence>MNDAGPQWPDGSVPPTQGWQPPLPPTGPYQPGPPGQHPPAQPPPGYYPPPPGPYPGTYGQPQWQPGGYGPPPGFPMGPPPRRRRRTGPIVTAVVAAALIAVGIMAFWAPGFLRTEQLDINAVQDGVRHVLTDTAGGYGAGEVTDVRCNNGANPTIESGATFGCEATINGTPRQVEVTFADDRGTYWVGAPT</sequence>
<feature type="compositionally biased region" description="Pro residues" evidence="1">
    <location>
        <begin position="68"/>
        <end position="79"/>
    </location>
</feature>